<evidence type="ECO:0000313" key="11">
    <source>
        <dbReference type="Proteomes" id="UP000295706"/>
    </source>
</evidence>
<feature type="domain" description="PAC" evidence="9">
    <location>
        <begin position="773"/>
        <end position="825"/>
    </location>
</feature>
<feature type="coiled-coil region" evidence="6">
    <location>
        <begin position="944"/>
        <end position="971"/>
    </location>
</feature>
<dbReference type="InterPro" id="IPR000700">
    <property type="entry name" value="PAS-assoc_C"/>
</dbReference>
<evidence type="ECO:0000259" key="8">
    <source>
        <dbReference type="PROSITE" id="PS50112"/>
    </source>
</evidence>
<feature type="domain" description="Histidine kinase" evidence="7">
    <location>
        <begin position="971"/>
        <end position="1187"/>
    </location>
</feature>
<dbReference type="Pfam" id="PF08447">
    <property type="entry name" value="PAS_3"/>
    <property type="match status" value="2"/>
</dbReference>
<dbReference type="CDD" id="cd00130">
    <property type="entry name" value="PAS"/>
    <property type="match status" value="5"/>
</dbReference>
<dbReference type="InterPro" id="IPR052162">
    <property type="entry name" value="Sensor_kinase/Photoreceptor"/>
</dbReference>
<evidence type="ECO:0000259" key="7">
    <source>
        <dbReference type="PROSITE" id="PS50109"/>
    </source>
</evidence>
<proteinExistence type="predicted"/>
<dbReference type="PANTHER" id="PTHR43304">
    <property type="entry name" value="PHYTOCHROME-LIKE PROTEIN CPH1"/>
    <property type="match status" value="1"/>
</dbReference>
<evidence type="ECO:0000256" key="2">
    <source>
        <dbReference type="ARBA" id="ARBA00012438"/>
    </source>
</evidence>
<evidence type="ECO:0000256" key="1">
    <source>
        <dbReference type="ARBA" id="ARBA00000085"/>
    </source>
</evidence>
<evidence type="ECO:0000256" key="4">
    <source>
        <dbReference type="ARBA" id="ARBA00022679"/>
    </source>
</evidence>
<evidence type="ECO:0000256" key="6">
    <source>
        <dbReference type="SAM" id="Coils"/>
    </source>
</evidence>
<dbReference type="PROSITE" id="PS50112">
    <property type="entry name" value="PAS"/>
    <property type="match status" value="3"/>
</dbReference>
<dbReference type="SMART" id="SM00091">
    <property type="entry name" value="PAS"/>
    <property type="match status" value="5"/>
</dbReference>
<dbReference type="InterPro" id="IPR003594">
    <property type="entry name" value="HATPase_dom"/>
</dbReference>
<dbReference type="SUPFAM" id="SSF47384">
    <property type="entry name" value="Homodimeric domain of signal transducing histidine kinase"/>
    <property type="match status" value="1"/>
</dbReference>
<keyword evidence="3" id="KW-0597">Phosphoprotein</keyword>
<dbReference type="Pfam" id="PF02518">
    <property type="entry name" value="HATPase_c"/>
    <property type="match status" value="1"/>
</dbReference>
<dbReference type="InterPro" id="IPR000014">
    <property type="entry name" value="PAS"/>
</dbReference>
<dbReference type="InterPro" id="IPR013656">
    <property type="entry name" value="PAS_4"/>
</dbReference>
<keyword evidence="11" id="KW-1185">Reference proteome</keyword>
<keyword evidence="4" id="KW-0808">Transferase</keyword>
<dbReference type="Pfam" id="PF13426">
    <property type="entry name" value="PAS_9"/>
    <property type="match status" value="1"/>
</dbReference>
<keyword evidence="6" id="KW-0175">Coiled coil</keyword>
<accession>A0A4R4KLF9</accession>
<dbReference type="AlphaFoldDB" id="A0A4R4KLF9"/>
<dbReference type="SMART" id="SM00387">
    <property type="entry name" value="HATPase_c"/>
    <property type="match status" value="1"/>
</dbReference>
<dbReference type="Gene3D" id="3.30.450.20">
    <property type="entry name" value="PAS domain"/>
    <property type="match status" value="5"/>
</dbReference>
<dbReference type="PANTHER" id="PTHR43304:SF1">
    <property type="entry name" value="PAC DOMAIN-CONTAINING PROTEIN"/>
    <property type="match status" value="1"/>
</dbReference>
<sequence>MVQTIQILYIQQTPPPRLDELMQEAAPEATLQYQQVLNFQELPDTDAALIICYQEAAITKTTFASIPRQLLIAVPLILITPHPQPYIQEQWPAFGFQDYLSLHTATASQVKATIHAALGRIACLRQLAQETNSQAKSTGEHTFPGKSTLEELVASISTEFISLRADGLDRTIDKSLELVGRVVDVDRVYIFLYHTKAATMSCMYEWCGEGISVEKDNLKDLPIDLFPWWNAQQHLGNIINLFELDDLPPQAVQEKEILEAQYILSLLVMPLTFEGRAIGFVGYDSVKHHRRWVEKEIRLLKSFSEIISNALKRREYESELKKHGFESIFFATVDLHAILDHQGEFLMVNKSWETELSEKELVEKYIWDFLPSVAAGQMKQQWQEMLDLSESRFLVTEWVGTTGEKRLMEWKMVPDENSLVIMVARDITTRQEVENQLALAGERLRLATQAAKQGVWEWDIKNNHLIWDEYMFELYGVLESEFSSNLEDWLLTIHPDDRDEQVQEVSKTLEDGLGVFDTAFRIIKYGEIRHLLGKGMLLFDENKQPDRLIGINWDVTNEHLTRQKLRQSEEKYRALVNNLSEVVFQTTPDGRWVFLSQAWERCMGYAVEDTLQRQVEDFLMYPEEDSLGLHHQIQTIKDERLLNVKIEVRFRHKNGHKCWMEVFANAIEEQGKVVGIVGTMLDISAQKKAQKELHLTEQRFSAIFHSSIHFIGLMEPDGRMIEVNQTAMRFAGHADATSIIGKPFWEGPWWRHKPELIQQLRKSVEEAAQGKTVRYDMEVIGVHDIVRTIDFSIKPMYDQGGKVYMLIPEGRDITEILQTQQKLATNENILRELTENVDEIFWVHSKRPFRLLFVNRMYEEILGRTRQELYDDPLSCMADIAETHRQLAQDTLMRYVAGESIDEEFLIVPPAQSPRWIRLRTFNITNEDGQIVRQMGIATNISDRKEKELMLQNALEQEKELNRQKSQFVATASHQFRTPLTSIQSSVEILKLLSKQQLNSPPDLIGHYLQVIEGEIIKFRELMTDILTLGSIENGKVPFTPNYHHVVQICREIVESYFMHEEECRIVCHFPEEEIPIFCDQKLIRHCVMNLLSNAVKFSNGKVELTIEFDETEVSIRIKDQGIGIDELELPFLFDSFYRAKNATNIQGTGLGLTITKQFVEIHEGKIYVESVLNQGTCFTIVLPILPIHENPPMDQSLLYV</sequence>
<dbReference type="Gene3D" id="3.30.565.10">
    <property type="entry name" value="Histidine kinase-like ATPase, C-terminal domain"/>
    <property type="match status" value="1"/>
</dbReference>
<dbReference type="SUPFAM" id="SSF55785">
    <property type="entry name" value="PYP-like sensor domain (PAS domain)"/>
    <property type="match status" value="5"/>
</dbReference>
<evidence type="ECO:0000259" key="9">
    <source>
        <dbReference type="PROSITE" id="PS50113"/>
    </source>
</evidence>
<dbReference type="InterPro" id="IPR003018">
    <property type="entry name" value="GAF"/>
</dbReference>
<reference evidence="10 11" key="1">
    <citation type="submission" date="2019-02" db="EMBL/GenBank/DDBJ databases">
        <title>Arundinibacter roseus gen. nov., sp. nov., a new member of the family Cytophagaceae.</title>
        <authorList>
            <person name="Szuroczki S."/>
            <person name="Khayer B."/>
            <person name="Sproer C."/>
            <person name="Toumi M."/>
            <person name="Szabo A."/>
            <person name="Felfoldi T."/>
            <person name="Schumann P."/>
            <person name="Toth E."/>
        </authorList>
    </citation>
    <scope>NUCLEOTIDE SEQUENCE [LARGE SCALE GENOMIC DNA]</scope>
    <source>
        <strain evidence="10 11">DMA-k-7a</strain>
    </source>
</reference>
<dbReference type="Gene3D" id="3.30.450.40">
    <property type="match status" value="1"/>
</dbReference>
<dbReference type="PROSITE" id="PS50113">
    <property type="entry name" value="PAC"/>
    <property type="match status" value="3"/>
</dbReference>
<evidence type="ECO:0000313" key="10">
    <source>
        <dbReference type="EMBL" id="TDB69200.1"/>
    </source>
</evidence>
<dbReference type="NCBIfam" id="TIGR00229">
    <property type="entry name" value="sensory_box"/>
    <property type="match status" value="4"/>
</dbReference>
<dbReference type="SMART" id="SM00086">
    <property type="entry name" value="PAC"/>
    <property type="match status" value="4"/>
</dbReference>
<dbReference type="InterPro" id="IPR001610">
    <property type="entry name" value="PAC"/>
</dbReference>
<dbReference type="RefSeq" id="WP_132114060.1">
    <property type="nucleotide sequence ID" value="NZ_SMJU01000001.1"/>
</dbReference>
<dbReference type="SMART" id="SM00388">
    <property type="entry name" value="HisKA"/>
    <property type="match status" value="1"/>
</dbReference>
<keyword evidence="5" id="KW-0418">Kinase</keyword>
<dbReference type="Gene3D" id="1.10.287.130">
    <property type="match status" value="1"/>
</dbReference>
<evidence type="ECO:0000256" key="5">
    <source>
        <dbReference type="ARBA" id="ARBA00022777"/>
    </source>
</evidence>
<dbReference type="Proteomes" id="UP000295706">
    <property type="component" value="Unassembled WGS sequence"/>
</dbReference>
<dbReference type="CDD" id="cd00075">
    <property type="entry name" value="HATPase"/>
    <property type="match status" value="1"/>
</dbReference>
<feature type="domain" description="PAS" evidence="8">
    <location>
        <begin position="440"/>
        <end position="512"/>
    </location>
</feature>
<dbReference type="SMART" id="SM00065">
    <property type="entry name" value="GAF"/>
    <property type="match status" value="1"/>
</dbReference>
<organism evidence="10 11">
    <name type="scientific">Arundinibacter roseus</name>
    <dbReference type="NCBI Taxonomy" id="2070510"/>
    <lineage>
        <taxon>Bacteria</taxon>
        <taxon>Pseudomonadati</taxon>
        <taxon>Bacteroidota</taxon>
        <taxon>Cytophagia</taxon>
        <taxon>Cytophagales</taxon>
        <taxon>Spirosomataceae</taxon>
        <taxon>Arundinibacter</taxon>
    </lineage>
</organism>
<dbReference type="Gene3D" id="2.10.70.100">
    <property type="match status" value="1"/>
</dbReference>
<dbReference type="FunFam" id="3.30.565.10:FF:000006">
    <property type="entry name" value="Sensor histidine kinase WalK"/>
    <property type="match status" value="1"/>
</dbReference>
<dbReference type="CDD" id="cd00082">
    <property type="entry name" value="HisKA"/>
    <property type="match status" value="1"/>
</dbReference>
<feature type="domain" description="PAC" evidence="9">
    <location>
        <begin position="901"/>
        <end position="953"/>
    </location>
</feature>
<dbReference type="InterPro" id="IPR035965">
    <property type="entry name" value="PAS-like_dom_sf"/>
</dbReference>
<name>A0A4R4KLF9_9BACT</name>
<dbReference type="OrthoDB" id="9808408at2"/>
<comment type="caution">
    <text evidence="10">The sequence shown here is derived from an EMBL/GenBank/DDBJ whole genome shotgun (WGS) entry which is preliminary data.</text>
</comment>
<dbReference type="FunFam" id="3.30.450.20:FF:000155">
    <property type="entry name" value="Sensor histidine kinase TodS"/>
    <property type="match status" value="1"/>
</dbReference>
<dbReference type="SUPFAM" id="SSF55874">
    <property type="entry name" value="ATPase domain of HSP90 chaperone/DNA topoisomerase II/histidine kinase"/>
    <property type="match status" value="1"/>
</dbReference>
<dbReference type="PRINTS" id="PR00344">
    <property type="entry name" value="BCTRLSENSOR"/>
</dbReference>
<dbReference type="EC" id="2.7.13.3" evidence="2"/>
<dbReference type="InterPro" id="IPR036097">
    <property type="entry name" value="HisK_dim/P_sf"/>
</dbReference>
<feature type="domain" description="PAC" evidence="9">
    <location>
        <begin position="644"/>
        <end position="695"/>
    </location>
</feature>
<comment type="catalytic activity">
    <reaction evidence="1">
        <text>ATP + protein L-histidine = ADP + protein N-phospho-L-histidine.</text>
        <dbReference type="EC" id="2.7.13.3"/>
    </reaction>
</comment>
<dbReference type="Pfam" id="PF08448">
    <property type="entry name" value="PAS_4"/>
    <property type="match status" value="2"/>
</dbReference>
<gene>
    <name evidence="10" type="ORF">EZE20_02380</name>
</gene>
<dbReference type="EMBL" id="SMJU01000001">
    <property type="protein sequence ID" value="TDB69200.1"/>
    <property type="molecule type" value="Genomic_DNA"/>
</dbReference>
<dbReference type="InterPro" id="IPR013655">
    <property type="entry name" value="PAS_fold_3"/>
</dbReference>
<dbReference type="SUPFAM" id="SSF55781">
    <property type="entry name" value="GAF domain-like"/>
    <property type="match status" value="1"/>
</dbReference>
<evidence type="ECO:0000256" key="3">
    <source>
        <dbReference type="ARBA" id="ARBA00022553"/>
    </source>
</evidence>
<feature type="domain" description="PAS" evidence="8">
    <location>
        <begin position="826"/>
        <end position="899"/>
    </location>
</feature>
<dbReference type="PROSITE" id="PS50109">
    <property type="entry name" value="HIS_KIN"/>
    <property type="match status" value="1"/>
</dbReference>
<dbReference type="Pfam" id="PF01590">
    <property type="entry name" value="GAF"/>
    <property type="match status" value="1"/>
</dbReference>
<dbReference type="InterPro" id="IPR029016">
    <property type="entry name" value="GAF-like_dom_sf"/>
</dbReference>
<protein>
    <recommendedName>
        <fullName evidence="2">histidine kinase</fullName>
        <ecNumber evidence="2">2.7.13.3</ecNumber>
    </recommendedName>
</protein>
<dbReference type="Pfam" id="PF00512">
    <property type="entry name" value="HisKA"/>
    <property type="match status" value="1"/>
</dbReference>
<dbReference type="GO" id="GO:0000155">
    <property type="term" value="F:phosphorelay sensor kinase activity"/>
    <property type="evidence" value="ECO:0007669"/>
    <property type="project" value="InterPro"/>
</dbReference>
<dbReference type="InterPro" id="IPR036890">
    <property type="entry name" value="HATPase_C_sf"/>
</dbReference>
<dbReference type="InterPro" id="IPR003661">
    <property type="entry name" value="HisK_dim/P_dom"/>
</dbReference>
<feature type="domain" description="PAS" evidence="8">
    <location>
        <begin position="568"/>
        <end position="624"/>
    </location>
</feature>
<dbReference type="InterPro" id="IPR004358">
    <property type="entry name" value="Sig_transdc_His_kin-like_C"/>
</dbReference>
<dbReference type="InterPro" id="IPR005467">
    <property type="entry name" value="His_kinase_dom"/>
</dbReference>